<sequence>MAGRPPLRIGSHGKITRQYQGGGVWLARCRYRDSDGVTRIVQRVGPADEHDKHGKLAEDLLVEALGQRRPPVSGGVDTIGPDTTVMALVAKHLMRLAEDGRSPATLATYRFASDRLAKFLGGVRVREATTARMDAALRSMRTAHGPTMAKQSKTILRGGLQLAVMANAIGSNPVRDVDPIKPKAAPKGAVALTASQLRALLLGVQNSQFCQDHDLADPITLLVATGLRRSELLALQWSDFDTEAGTLSVTGKLVRAKGHGLQRLEDAKSAAGLRTVALPKFAVDMLDERRGRAYVGEQPMIFPATSGTWRDPNNFGKQWRNVRETLGVPEVTSHSFRKTVATLIDDSGLSARVGADQLGHSRVSMTQDRYMARGRVHTEVADLLDRAICDE</sequence>
<dbReference type="Pfam" id="PF00589">
    <property type="entry name" value="Phage_integrase"/>
    <property type="match status" value="1"/>
</dbReference>
<dbReference type="GO" id="GO:0015074">
    <property type="term" value="P:DNA integration"/>
    <property type="evidence" value="ECO:0007669"/>
    <property type="project" value="InterPro"/>
</dbReference>
<dbReference type="InterPro" id="IPR010998">
    <property type="entry name" value="Integrase_recombinase_N"/>
</dbReference>
<dbReference type="AlphaFoldDB" id="A0A132PIX0"/>
<comment type="caution">
    <text evidence="5">The sequence shown here is derived from an EMBL/GenBank/DDBJ whole genome shotgun (WGS) entry which is preliminary data.</text>
</comment>
<evidence type="ECO:0000313" key="5">
    <source>
        <dbReference type="EMBL" id="KWX22308.1"/>
    </source>
</evidence>
<dbReference type="Gene3D" id="1.10.150.130">
    <property type="match status" value="1"/>
</dbReference>
<dbReference type="Gene3D" id="1.10.443.10">
    <property type="entry name" value="Intergrase catalytic core"/>
    <property type="match status" value="1"/>
</dbReference>
<evidence type="ECO:0000313" key="6">
    <source>
        <dbReference type="Proteomes" id="UP000070612"/>
    </source>
</evidence>
<dbReference type="InterPro" id="IPR013762">
    <property type="entry name" value="Integrase-like_cat_sf"/>
</dbReference>
<evidence type="ECO:0000256" key="3">
    <source>
        <dbReference type="ARBA" id="ARBA00023172"/>
    </source>
</evidence>
<dbReference type="InterPro" id="IPR002104">
    <property type="entry name" value="Integrase_catalytic"/>
</dbReference>
<feature type="domain" description="Tyr recombinase" evidence="4">
    <location>
        <begin position="187"/>
        <end position="385"/>
    </location>
</feature>
<proteinExistence type="inferred from homology"/>
<comment type="similarity">
    <text evidence="1">Belongs to the 'phage' integrase family.</text>
</comment>
<dbReference type="InterPro" id="IPR050090">
    <property type="entry name" value="Tyrosine_recombinase_XerCD"/>
</dbReference>
<dbReference type="PROSITE" id="PS51898">
    <property type="entry name" value="TYR_RECOMBINASE"/>
    <property type="match status" value="1"/>
</dbReference>
<keyword evidence="3" id="KW-0233">DNA recombination</keyword>
<dbReference type="GO" id="GO:0006310">
    <property type="term" value="P:DNA recombination"/>
    <property type="evidence" value="ECO:0007669"/>
    <property type="project" value="UniProtKB-KW"/>
</dbReference>
<organism evidence="5 6">
    <name type="scientific">Mycolicibacterium wolinskyi</name>
    <dbReference type="NCBI Taxonomy" id="59750"/>
    <lineage>
        <taxon>Bacteria</taxon>
        <taxon>Bacillati</taxon>
        <taxon>Actinomycetota</taxon>
        <taxon>Actinomycetes</taxon>
        <taxon>Mycobacteriales</taxon>
        <taxon>Mycobacteriaceae</taxon>
        <taxon>Mycolicibacterium</taxon>
    </lineage>
</organism>
<dbReference type="PANTHER" id="PTHR30349:SF41">
    <property type="entry name" value="INTEGRASE_RECOMBINASE PROTEIN MJ0367-RELATED"/>
    <property type="match status" value="1"/>
</dbReference>
<evidence type="ECO:0000256" key="2">
    <source>
        <dbReference type="ARBA" id="ARBA00023125"/>
    </source>
</evidence>
<evidence type="ECO:0000256" key="1">
    <source>
        <dbReference type="ARBA" id="ARBA00008857"/>
    </source>
</evidence>
<gene>
    <name evidence="5" type="ORF">AFM11_20975</name>
</gene>
<dbReference type="RefSeq" id="WP_067852144.1">
    <property type="nucleotide sequence ID" value="NZ_LGTW01000014.1"/>
</dbReference>
<dbReference type="EMBL" id="LGTW01000014">
    <property type="protein sequence ID" value="KWX22308.1"/>
    <property type="molecule type" value="Genomic_DNA"/>
</dbReference>
<dbReference type="PATRIC" id="fig|59750.3.peg.1535"/>
<dbReference type="InterPro" id="IPR011010">
    <property type="entry name" value="DNA_brk_join_enz"/>
</dbReference>
<dbReference type="SUPFAM" id="SSF56349">
    <property type="entry name" value="DNA breaking-rejoining enzymes"/>
    <property type="match status" value="1"/>
</dbReference>
<dbReference type="PANTHER" id="PTHR30349">
    <property type="entry name" value="PHAGE INTEGRASE-RELATED"/>
    <property type="match status" value="1"/>
</dbReference>
<name>A0A132PIX0_9MYCO</name>
<keyword evidence="6" id="KW-1185">Reference proteome</keyword>
<dbReference type="Proteomes" id="UP000070612">
    <property type="component" value="Unassembled WGS sequence"/>
</dbReference>
<keyword evidence="2" id="KW-0238">DNA-binding</keyword>
<dbReference type="CDD" id="cd01189">
    <property type="entry name" value="INT_ICEBs1_C_like"/>
    <property type="match status" value="1"/>
</dbReference>
<protein>
    <submittedName>
        <fullName evidence="5">Integrase</fullName>
    </submittedName>
</protein>
<evidence type="ECO:0000259" key="4">
    <source>
        <dbReference type="PROSITE" id="PS51898"/>
    </source>
</evidence>
<dbReference type="GO" id="GO:0003677">
    <property type="term" value="F:DNA binding"/>
    <property type="evidence" value="ECO:0007669"/>
    <property type="project" value="UniProtKB-KW"/>
</dbReference>
<reference evidence="5 6" key="1">
    <citation type="submission" date="2015-07" db="EMBL/GenBank/DDBJ databases">
        <title>A draft genome sequence of Mycobacterium wolinskyi.</title>
        <authorList>
            <person name="de Man T.J."/>
            <person name="Perry K.A."/>
            <person name="Coulliette A.D."/>
            <person name="Jensen B."/>
            <person name="Toney N.C."/>
            <person name="Limbago B.M."/>
            <person name="Noble-Wang J."/>
        </authorList>
    </citation>
    <scope>NUCLEOTIDE SEQUENCE [LARGE SCALE GENOMIC DNA]</scope>
    <source>
        <strain evidence="5 6">CDC_01</strain>
    </source>
</reference>
<accession>A0A132PIX0</accession>